<dbReference type="HOGENOM" id="CLU_145555_0_0_1"/>
<dbReference type="Proteomes" id="UP000054477">
    <property type="component" value="Unassembled WGS sequence"/>
</dbReference>
<protein>
    <submittedName>
        <fullName evidence="1">Uncharacterized protein</fullName>
    </submittedName>
</protein>
<proteinExistence type="predicted"/>
<sequence>MPLSQLVLPSFTLVLSDSVSLRDFQRAYNREIQIPVYAVSDENLMRTVDLQTAPAQAFIVYNSEYYPDPDAASLFGDAREEQLISEGLFWRRLKMALLKIKGFRGKLFTV</sequence>
<dbReference type="AlphaFoldDB" id="A0A0C9XKD9"/>
<evidence type="ECO:0000313" key="2">
    <source>
        <dbReference type="Proteomes" id="UP000054477"/>
    </source>
</evidence>
<evidence type="ECO:0000313" key="1">
    <source>
        <dbReference type="EMBL" id="KIJ98016.1"/>
    </source>
</evidence>
<organism evidence="1 2">
    <name type="scientific">Laccaria amethystina LaAM-08-1</name>
    <dbReference type="NCBI Taxonomy" id="1095629"/>
    <lineage>
        <taxon>Eukaryota</taxon>
        <taxon>Fungi</taxon>
        <taxon>Dikarya</taxon>
        <taxon>Basidiomycota</taxon>
        <taxon>Agaricomycotina</taxon>
        <taxon>Agaricomycetes</taxon>
        <taxon>Agaricomycetidae</taxon>
        <taxon>Agaricales</taxon>
        <taxon>Agaricineae</taxon>
        <taxon>Hydnangiaceae</taxon>
        <taxon>Laccaria</taxon>
    </lineage>
</organism>
<reference evidence="1 2" key="1">
    <citation type="submission" date="2014-04" db="EMBL/GenBank/DDBJ databases">
        <authorList>
            <consortium name="DOE Joint Genome Institute"/>
            <person name="Kuo A."/>
            <person name="Kohler A."/>
            <person name="Nagy L.G."/>
            <person name="Floudas D."/>
            <person name="Copeland A."/>
            <person name="Barry K.W."/>
            <person name="Cichocki N."/>
            <person name="Veneault-Fourrey C."/>
            <person name="LaButti K."/>
            <person name="Lindquist E.A."/>
            <person name="Lipzen A."/>
            <person name="Lundell T."/>
            <person name="Morin E."/>
            <person name="Murat C."/>
            <person name="Sun H."/>
            <person name="Tunlid A."/>
            <person name="Henrissat B."/>
            <person name="Grigoriev I.V."/>
            <person name="Hibbett D.S."/>
            <person name="Martin F."/>
            <person name="Nordberg H.P."/>
            <person name="Cantor M.N."/>
            <person name="Hua S.X."/>
        </authorList>
    </citation>
    <scope>NUCLEOTIDE SEQUENCE [LARGE SCALE GENOMIC DNA]</scope>
    <source>
        <strain evidence="1 2">LaAM-08-1</strain>
    </source>
</reference>
<dbReference type="OrthoDB" id="3080243at2759"/>
<reference evidence="2" key="2">
    <citation type="submission" date="2015-01" db="EMBL/GenBank/DDBJ databases">
        <title>Evolutionary Origins and Diversification of the Mycorrhizal Mutualists.</title>
        <authorList>
            <consortium name="DOE Joint Genome Institute"/>
            <consortium name="Mycorrhizal Genomics Consortium"/>
            <person name="Kohler A."/>
            <person name="Kuo A."/>
            <person name="Nagy L.G."/>
            <person name="Floudas D."/>
            <person name="Copeland A."/>
            <person name="Barry K.W."/>
            <person name="Cichocki N."/>
            <person name="Veneault-Fourrey C."/>
            <person name="LaButti K."/>
            <person name="Lindquist E.A."/>
            <person name="Lipzen A."/>
            <person name="Lundell T."/>
            <person name="Morin E."/>
            <person name="Murat C."/>
            <person name="Riley R."/>
            <person name="Ohm R."/>
            <person name="Sun H."/>
            <person name="Tunlid A."/>
            <person name="Henrissat B."/>
            <person name="Grigoriev I.V."/>
            <person name="Hibbett D.S."/>
            <person name="Martin F."/>
        </authorList>
    </citation>
    <scope>NUCLEOTIDE SEQUENCE [LARGE SCALE GENOMIC DNA]</scope>
    <source>
        <strain evidence="2">LaAM-08-1</strain>
    </source>
</reference>
<gene>
    <name evidence="1" type="ORF">K443DRAFT_222209</name>
</gene>
<name>A0A0C9XKD9_9AGAR</name>
<accession>A0A0C9XKD9</accession>
<dbReference type="EMBL" id="KN838678">
    <property type="protein sequence ID" value="KIJ98016.1"/>
    <property type="molecule type" value="Genomic_DNA"/>
</dbReference>
<keyword evidence="2" id="KW-1185">Reference proteome</keyword>